<reference evidence="1" key="1">
    <citation type="submission" date="2020-03" db="EMBL/GenBank/DDBJ databases">
        <title>The deep terrestrial virosphere.</title>
        <authorList>
            <person name="Holmfeldt K."/>
            <person name="Nilsson E."/>
            <person name="Simone D."/>
            <person name="Lopez-Fernandez M."/>
            <person name="Wu X."/>
            <person name="de Brujin I."/>
            <person name="Lundin D."/>
            <person name="Andersson A."/>
            <person name="Bertilsson S."/>
            <person name="Dopson M."/>
        </authorList>
    </citation>
    <scope>NUCLEOTIDE SEQUENCE</scope>
    <source>
        <strain evidence="1">MM415B02891</strain>
    </source>
</reference>
<accession>A0A6M3L1U7</accession>
<name>A0A6M3L1U7_9ZZZZ</name>
<organism evidence="1">
    <name type="scientific">viral metagenome</name>
    <dbReference type="NCBI Taxonomy" id="1070528"/>
    <lineage>
        <taxon>unclassified sequences</taxon>
        <taxon>metagenomes</taxon>
        <taxon>organismal metagenomes</taxon>
    </lineage>
</organism>
<sequence length="357" mass="40335">MGKVYPSLYVMIVAPPGWCRKSVPVGFAKDILKELQLPVYVDSPTKRAFTKKLDALSRQHHYKITDPDTGLMISQPQAPLSCISKELSSFLAINPKEMIEALTDLYDEHDTWDYETSGAGEDHITAPYINCLFATTPKWMASNLPPEAIGGGFTSRFVMVAGTERYKILSDPPPGSPALYRDLIHDLNIISMMTGEFKWGEGAYRFFDQWYQGLGQAAKEIMDERVQPFLSRIHTIAIKTAMCLHVAYADTFIIEIDDIERAIRMLTDVTKKASSAFSSHGRSRSAVDTDRIMAQLGQLKKLSFSDLLRINYRNTNKLELIEILESLEAMGNVQREDAALPWYAKKQVILWKGLRED</sequence>
<dbReference type="InterPro" id="IPR025048">
    <property type="entry name" value="DUF3987"/>
</dbReference>
<evidence type="ECO:0000313" key="1">
    <source>
        <dbReference type="EMBL" id="QJA87812.1"/>
    </source>
</evidence>
<gene>
    <name evidence="1" type="ORF">MM415B02891_0002</name>
</gene>
<dbReference type="EMBL" id="MT142734">
    <property type="protein sequence ID" value="QJA87812.1"/>
    <property type="molecule type" value="Genomic_DNA"/>
</dbReference>
<protein>
    <recommendedName>
        <fullName evidence="2">DUF3987 domain-containing protein</fullName>
    </recommendedName>
</protein>
<proteinExistence type="predicted"/>
<evidence type="ECO:0008006" key="2">
    <source>
        <dbReference type="Google" id="ProtNLM"/>
    </source>
</evidence>
<dbReference type="AlphaFoldDB" id="A0A6M3L1U7"/>
<dbReference type="Pfam" id="PF13148">
    <property type="entry name" value="DUF3987"/>
    <property type="match status" value="1"/>
</dbReference>